<feature type="region of interest" description="Disordered" evidence="1">
    <location>
        <begin position="32"/>
        <end position="63"/>
    </location>
</feature>
<comment type="caution">
    <text evidence="2">The sequence shown here is derived from an EMBL/GenBank/DDBJ whole genome shotgun (WGS) entry which is preliminary data.</text>
</comment>
<name>A0A1J5QVI9_9ZZZZ</name>
<proteinExistence type="predicted"/>
<organism evidence="2">
    <name type="scientific">mine drainage metagenome</name>
    <dbReference type="NCBI Taxonomy" id="410659"/>
    <lineage>
        <taxon>unclassified sequences</taxon>
        <taxon>metagenomes</taxon>
        <taxon>ecological metagenomes</taxon>
    </lineage>
</organism>
<accession>A0A1J5QVI9</accession>
<dbReference type="EMBL" id="MLJW01000667">
    <property type="protein sequence ID" value="OIQ83844.1"/>
    <property type="molecule type" value="Genomic_DNA"/>
</dbReference>
<sequence length="196" mass="20952">MPVFLPRNGRQQCIRLLEDGKGQARDAAQAADLGQASQAPGQRRRCPAFHDPGHGAFRPGDRRRDHGARFVHQRPVAHAVGADALAGAATQAQVDMLPEPGIGCQPALCHGIDQLNAAAGGIGLRLRLAVSGAIRQAESAGDTAIGFGSVLERGDGVHDEKRRAAQWPPLPGSFAEGHFFCRMCRPLSRFSAWVNW</sequence>
<reference evidence="2" key="1">
    <citation type="submission" date="2016-10" db="EMBL/GenBank/DDBJ databases">
        <title>Sequence of Gallionella enrichment culture.</title>
        <authorList>
            <person name="Poehlein A."/>
            <person name="Muehling M."/>
            <person name="Daniel R."/>
        </authorList>
    </citation>
    <scope>NUCLEOTIDE SEQUENCE</scope>
</reference>
<dbReference type="AlphaFoldDB" id="A0A1J5QVI9"/>
<gene>
    <name evidence="2" type="ORF">GALL_343370</name>
</gene>
<evidence type="ECO:0000313" key="2">
    <source>
        <dbReference type="EMBL" id="OIQ83844.1"/>
    </source>
</evidence>
<evidence type="ECO:0000256" key="1">
    <source>
        <dbReference type="SAM" id="MobiDB-lite"/>
    </source>
</evidence>
<protein>
    <submittedName>
        <fullName evidence="2">Uncharacterized protein</fullName>
    </submittedName>
</protein>